<accession>R7QS66</accession>
<feature type="region of interest" description="Disordered" evidence="1">
    <location>
        <begin position="497"/>
        <end position="516"/>
    </location>
</feature>
<feature type="compositionally biased region" description="Polar residues" evidence="1">
    <location>
        <begin position="72"/>
        <end position="95"/>
    </location>
</feature>
<name>R7QS66_CHOCR</name>
<feature type="region of interest" description="Disordered" evidence="1">
    <location>
        <begin position="655"/>
        <end position="698"/>
    </location>
</feature>
<evidence type="ECO:0000313" key="2">
    <source>
        <dbReference type="EMBL" id="CDF40361.1"/>
    </source>
</evidence>
<feature type="compositionally biased region" description="Low complexity" evidence="1">
    <location>
        <begin position="579"/>
        <end position="596"/>
    </location>
</feature>
<feature type="compositionally biased region" description="Polar residues" evidence="1">
    <location>
        <begin position="655"/>
        <end position="670"/>
    </location>
</feature>
<evidence type="ECO:0000313" key="3">
    <source>
        <dbReference type="Proteomes" id="UP000012073"/>
    </source>
</evidence>
<dbReference type="InterPro" id="IPR029005">
    <property type="entry name" value="LIM-bd/SEUSS"/>
</dbReference>
<feature type="region of interest" description="Disordered" evidence="1">
    <location>
        <begin position="444"/>
        <end position="477"/>
    </location>
</feature>
<feature type="compositionally biased region" description="Polar residues" evidence="1">
    <location>
        <begin position="527"/>
        <end position="547"/>
    </location>
</feature>
<dbReference type="OrthoDB" id="774557at2759"/>
<keyword evidence="3" id="KW-1185">Reference proteome</keyword>
<dbReference type="KEGG" id="ccp:CHC_T00007151001"/>
<organism evidence="2 3">
    <name type="scientific">Chondrus crispus</name>
    <name type="common">Carrageen Irish moss</name>
    <name type="synonym">Polymorpha crispa</name>
    <dbReference type="NCBI Taxonomy" id="2769"/>
    <lineage>
        <taxon>Eukaryota</taxon>
        <taxon>Rhodophyta</taxon>
        <taxon>Florideophyceae</taxon>
        <taxon>Rhodymeniophycidae</taxon>
        <taxon>Gigartinales</taxon>
        <taxon>Gigartinaceae</taxon>
        <taxon>Chondrus</taxon>
    </lineage>
</organism>
<reference evidence="3" key="1">
    <citation type="journal article" date="2013" name="Proc. Natl. Acad. Sci. U.S.A.">
        <title>Genome structure and metabolic features in the red seaweed Chondrus crispus shed light on evolution of the Archaeplastida.</title>
        <authorList>
            <person name="Collen J."/>
            <person name="Porcel B."/>
            <person name="Carre W."/>
            <person name="Ball S.G."/>
            <person name="Chaparro C."/>
            <person name="Tonon T."/>
            <person name="Barbeyron T."/>
            <person name="Michel G."/>
            <person name="Noel B."/>
            <person name="Valentin K."/>
            <person name="Elias M."/>
            <person name="Artiguenave F."/>
            <person name="Arun A."/>
            <person name="Aury J.M."/>
            <person name="Barbosa-Neto J.F."/>
            <person name="Bothwell J.H."/>
            <person name="Bouget F.Y."/>
            <person name="Brillet L."/>
            <person name="Cabello-Hurtado F."/>
            <person name="Capella-Gutierrez S."/>
            <person name="Charrier B."/>
            <person name="Cladiere L."/>
            <person name="Cock J.M."/>
            <person name="Coelho S.M."/>
            <person name="Colleoni C."/>
            <person name="Czjzek M."/>
            <person name="Da Silva C."/>
            <person name="Delage L."/>
            <person name="Denoeud F."/>
            <person name="Deschamps P."/>
            <person name="Dittami S.M."/>
            <person name="Gabaldon T."/>
            <person name="Gachon C.M."/>
            <person name="Groisillier A."/>
            <person name="Herve C."/>
            <person name="Jabbari K."/>
            <person name="Katinka M."/>
            <person name="Kloareg B."/>
            <person name="Kowalczyk N."/>
            <person name="Labadie K."/>
            <person name="Leblanc C."/>
            <person name="Lopez P.J."/>
            <person name="McLachlan D.H."/>
            <person name="Meslet-Cladiere L."/>
            <person name="Moustafa A."/>
            <person name="Nehr Z."/>
            <person name="Nyvall Collen P."/>
            <person name="Panaud O."/>
            <person name="Partensky F."/>
            <person name="Poulain J."/>
            <person name="Rensing S.A."/>
            <person name="Rousvoal S."/>
            <person name="Samson G."/>
            <person name="Symeonidi A."/>
            <person name="Weissenbach J."/>
            <person name="Zambounis A."/>
            <person name="Wincker P."/>
            <person name="Boyen C."/>
        </authorList>
    </citation>
    <scope>NUCLEOTIDE SEQUENCE [LARGE SCALE GENOMIC DNA]</scope>
    <source>
        <strain evidence="3">cv. Stackhouse</strain>
    </source>
</reference>
<dbReference type="EMBL" id="HG002162">
    <property type="protein sequence ID" value="CDF40361.1"/>
    <property type="molecule type" value="Genomic_DNA"/>
</dbReference>
<dbReference type="RefSeq" id="XP_005710655.1">
    <property type="nucleotide sequence ID" value="XM_005710598.1"/>
</dbReference>
<protein>
    <submittedName>
        <fullName evidence="2">Uncharacterized protein</fullName>
    </submittedName>
</protein>
<feature type="region of interest" description="Disordered" evidence="1">
    <location>
        <begin position="527"/>
        <end position="603"/>
    </location>
</feature>
<sequence>MGGLRRPSPQPQSNDPSLSIVDAATASLSNLESEPITNDKFFLDTAHLDFDTPIQTRPNPNHVDQRGKIHRSQNTSSYQQQPWEPHTASNGSNFSPQAFEVADELGITTSAPPETYAARRKHARPLGVGKYVQRIIELNKLRQQGMLEGSYEAHWKTLIPSFFIPEATLHIDLKQNEILVPRSVKVPVELMPRLWKAKVDAGLKEERMLLENPCEFQYPNGAVEVHCPRTLIISAYPDRTIYTDGYLRVTFQGDRKIAVWQFNTKQHTEMFTRTHVHAASNLRPRMDLGMPVAVVRMLYIATDIHQLKDRMNDEITSLLSNPQRMQGLHSLISPSIKREVPVKNRPVAPAVQNGNAFKTLSSVVEGSQLGQSRGGSLGIPMQSGETAAGARLSGDLNMDLKGDLQGESNIVPNLGEPLNALRSDPSQAMMSFHEAMRQPYMAGNAQNVPSSGGHNHGDLNLKPRKAASGVADGRISQTRHGNVIDAVNAVASGQGSWGMSAPNGHGMGGNVGGGEDLERNLQLLSAPQGNFSGRQDSTAGQRASVQGHNAPPGLKIFSPQTNQSGQESEQQPRRGRGSTGSRAAGSVRGRAAAAGQGMKGRGSVRAIHLQRVNSAKSKQGAIIEARHNGGGGGNHGNFVGTSQGLTDQNIVGNIANNSRAESVKPQNERQLGNRRPPQRTSSTDERPDKRQKSSTQNG</sequence>
<feature type="compositionally biased region" description="Polar residues" evidence="1">
    <location>
        <begin position="444"/>
        <end position="453"/>
    </location>
</feature>
<gene>
    <name evidence="2" type="ORF">CHC_T00007151001</name>
</gene>
<evidence type="ECO:0000256" key="1">
    <source>
        <dbReference type="SAM" id="MobiDB-lite"/>
    </source>
</evidence>
<feature type="compositionally biased region" description="Polar residues" evidence="1">
    <location>
        <begin position="558"/>
        <end position="569"/>
    </location>
</feature>
<proteinExistence type="predicted"/>
<feature type="region of interest" description="Disordered" evidence="1">
    <location>
        <begin position="51"/>
        <end position="95"/>
    </location>
</feature>
<dbReference type="Proteomes" id="UP000012073">
    <property type="component" value="Unassembled WGS sequence"/>
</dbReference>
<dbReference type="GeneID" id="17318384"/>
<dbReference type="Pfam" id="PF01803">
    <property type="entry name" value="LIM_bind"/>
    <property type="match status" value="1"/>
</dbReference>
<dbReference type="PANTHER" id="PTHR10378">
    <property type="entry name" value="LIM DOMAIN-BINDING PROTEIN"/>
    <property type="match status" value="1"/>
</dbReference>
<dbReference type="AlphaFoldDB" id="R7QS66"/>
<feature type="compositionally biased region" description="Gly residues" evidence="1">
    <location>
        <begin position="505"/>
        <end position="514"/>
    </location>
</feature>
<feature type="compositionally biased region" description="Basic and acidic residues" evidence="1">
    <location>
        <begin position="682"/>
        <end position="691"/>
    </location>
</feature>
<dbReference type="Gramene" id="CDF40361">
    <property type="protein sequence ID" value="CDF40361"/>
    <property type="gene ID" value="CHC_T00007151001"/>
</dbReference>